<sequence length="100" mass="11340">MNFLLDYRFWILAYLLLINLVGFALMGIDKSKAIRHKWRIPEKMLFLSAILGGSIGARIGMSVFRHKTKHKSFTIGIPVIFLVELATGIFLILKFSGLSN</sequence>
<keyword evidence="3" id="KW-1185">Reference proteome</keyword>
<protein>
    <submittedName>
        <fullName evidence="2">DUF1294 domain-containing protein</fullName>
    </submittedName>
</protein>
<keyword evidence="1" id="KW-0472">Membrane</keyword>
<dbReference type="RefSeq" id="WP_238720184.1">
    <property type="nucleotide sequence ID" value="NZ_JAHQCW010000001.1"/>
</dbReference>
<evidence type="ECO:0000313" key="2">
    <source>
        <dbReference type="EMBL" id="MBU9734928.1"/>
    </source>
</evidence>
<dbReference type="Proteomes" id="UP000712157">
    <property type="component" value="Unassembled WGS sequence"/>
</dbReference>
<name>A0A949NFA7_9FIRM</name>
<feature type="transmembrane region" description="Helical" evidence="1">
    <location>
        <begin position="7"/>
        <end position="28"/>
    </location>
</feature>
<proteinExistence type="predicted"/>
<reference evidence="2" key="1">
    <citation type="submission" date="2021-06" db="EMBL/GenBank/DDBJ databases">
        <title>Description of novel taxa of the family Lachnospiraceae.</title>
        <authorList>
            <person name="Chaplin A.V."/>
            <person name="Sokolova S.R."/>
            <person name="Pikina A.P."/>
            <person name="Korzhanova M."/>
            <person name="Belova V."/>
            <person name="Korostin D."/>
            <person name="Efimov B.A."/>
        </authorList>
    </citation>
    <scope>NUCLEOTIDE SEQUENCE</scope>
    <source>
        <strain evidence="2">ASD5720</strain>
    </source>
</reference>
<dbReference type="EMBL" id="JAHQCW010000001">
    <property type="protein sequence ID" value="MBU9734928.1"/>
    <property type="molecule type" value="Genomic_DNA"/>
</dbReference>
<dbReference type="AlphaFoldDB" id="A0A949NFA7"/>
<accession>A0A949NFA7</accession>
<dbReference type="Pfam" id="PF06961">
    <property type="entry name" value="DUF1294"/>
    <property type="match status" value="1"/>
</dbReference>
<evidence type="ECO:0000313" key="3">
    <source>
        <dbReference type="Proteomes" id="UP000712157"/>
    </source>
</evidence>
<dbReference type="InterPro" id="IPR010718">
    <property type="entry name" value="DUF1294"/>
</dbReference>
<feature type="transmembrane region" description="Helical" evidence="1">
    <location>
        <begin position="44"/>
        <end position="61"/>
    </location>
</feature>
<gene>
    <name evidence="2" type="ORF">KTH89_00170</name>
</gene>
<keyword evidence="1" id="KW-1133">Transmembrane helix</keyword>
<organism evidence="2 3">
    <name type="scientific">Diplocloster agilis</name>
    <dbReference type="NCBI Taxonomy" id="2850323"/>
    <lineage>
        <taxon>Bacteria</taxon>
        <taxon>Bacillati</taxon>
        <taxon>Bacillota</taxon>
        <taxon>Clostridia</taxon>
        <taxon>Lachnospirales</taxon>
        <taxon>Lachnospiraceae</taxon>
        <taxon>Diplocloster</taxon>
    </lineage>
</organism>
<keyword evidence="1" id="KW-0812">Transmembrane</keyword>
<evidence type="ECO:0000256" key="1">
    <source>
        <dbReference type="SAM" id="Phobius"/>
    </source>
</evidence>
<feature type="transmembrane region" description="Helical" evidence="1">
    <location>
        <begin position="73"/>
        <end position="93"/>
    </location>
</feature>
<comment type="caution">
    <text evidence="2">The sequence shown here is derived from an EMBL/GenBank/DDBJ whole genome shotgun (WGS) entry which is preliminary data.</text>
</comment>